<dbReference type="GO" id="GO:0043041">
    <property type="term" value="P:amino acid activation for nonribosomal peptide biosynthetic process"/>
    <property type="evidence" value="ECO:0007669"/>
    <property type="project" value="TreeGrafter"/>
</dbReference>
<dbReference type="FunFam" id="3.30.300.30:FF:000015">
    <property type="entry name" value="Nonribosomal peptide synthase SidD"/>
    <property type="match status" value="1"/>
</dbReference>
<dbReference type="FunFam" id="3.40.50.980:FF:000001">
    <property type="entry name" value="Non-ribosomal peptide synthetase"/>
    <property type="match status" value="4"/>
</dbReference>
<dbReference type="InterPro" id="IPR000873">
    <property type="entry name" value="AMP-dep_synth/lig_dom"/>
</dbReference>
<dbReference type="SUPFAM" id="SSF52777">
    <property type="entry name" value="CoA-dependent acyltransferases"/>
    <property type="match status" value="10"/>
</dbReference>
<dbReference type="Gene3D" id="3.40.50.980">
    <property type="match status" value="8"/>
</dbReference>
<evidence type="ECO:0000256" key="1">
    <source>
        <dbReference type="ARBA" id="ARBA00001957"/>
    </source>
</evidence>
<dbReference type="GO" id="GO:0008610">
    <property type="term" value="P:lipid biosynthetic process"/>
    <property type="evidence" value="ECO:0007669"/>
    <property type="project" value="UniProtKB-ARBA"/>
</dbReference>
<dbReference type="GO" id="GO:0009366">
    <property type="term" value="C:enterobactin synthetase complex"/>
    <property type="evidence" value="ECO:0007669"/>
    <property type="project" value="TreeGrafter"/>
</dbReference>
<gene>
    <name evidence="8" type="ORF">KDA_39970</name>
</gene>
<keyword evidence="4" id="KW-0597">Phosphoprotein</keyword>
<feature type="domain" description="Carrier" evidence="7">
    <location>
        <begin position="4212"/>
        <end position="4286"/>
    </location>
</feature>
<dbReference type="Gene3D" id="1.10.1200.10">
    <property type="entry name" value="ACP-like"/>
    <property type="match status" value="4"/>
</dbReference>
<feature type="domain" description="Carrier" evidence="7">
    <location>
        <begin position="2085"/>
        <end position="2160"/>
    </location>
</feature>
<keyword evidence="9" id="KW-1185">Reference proteome</keyword>
<dbReference type="FunFam" id="3.40.50.12780:FF:000012">
    <property type="entry name" value="Non-ribosomal peptide synthetase"/>
    <property type="match status" value="4"/>
</dbReference>
<dbReference type="GO" id="GO:0047527">
    <property type="term" value="F:2,3-dihydroxybenzoate-serine ligase activity"/>
    <property type="evidence" value="ECO:0007669"/>
    <property type="project" value="TreeGrafter"/>
</dbReference>
<dbReference type="PROSITE" id="PS50075">
    <property type="entry name" value="CARRIER"/>
    <property type="match status" value="4"/>
</dbReference>
<dbReference type="InterPro" id="IPR009081">
    <property type="entry name" value="PP-bd_ACP"/>
</dbReference>
<accession>A0A402BAT4</accession>
<proteinExistence type="inferred from homology"/>
<dbReference type="Pfam" id="PF00668">
    <property type="entry name" value="Condensation"/>
    <property type="match status" value="5"/>
</dbReference>
<dbReference type="Pfam" id="PF00501">
    <property type="entry name" value="AMP-binding"/>
    <property type="match status" value="4"/>
</dbReference>
<reference evidence="9" key="1">
    <citation type="submission" date="2018-12" db="EMBL/GenBank/DDBJ databases">
        <title>Tengunoibacter tsumagoiensis gen. nov., sp. nov., Dictyobacter kobayashii sp. nov., D. alpinus sp. nov., and D. joshuensis sp. nov. and description of Dictyobacteraceae fam. nov. within the order Ktedonobacterales isolated from Tengu-no-mugimeshi.</title>
        <authorList>
            <person name="Wang C.M."/>
            <person name="Zheng Y."/>
            <person name="Sakai Y."/>
            <person name="Toyoda A."/>
            <person name="Minakuchi Y."/>
            <person name="Abe K."/>
            <person name="Yokota A."/>
            <person name="Yabe S."/>
        </authorList>
    </citation>
    <scope>NUCLEOTIDE SEQUENCE [LARGE SCALE GENOMIC DNA]</scope>
    <source>
        <strain evidence="9">Uno16</strain>
    </source>
</reference>
<evidence type="ECO:0000256" key="2">
    <source>
        <dbReference type="ARBA" id="ARBA00006432"/>
    </source>
</evidence>
<dbReference type="SMART" id="SM00823">
    <property type="entry name" value="PKS_PP"/>
    <property type="match status" value="4"/>
</dbReference>
<dbReference type="CDD" id="cd19531">
    <property type="entry name" value="LCL_NRPS-like"/>
    <property type="match status" value="4"/>
</dbReference>
<dbReference type="CDD" id="cd17651">
    <property type="entry name" value="A_NRPS_VisG_like"/>
    <property type="match status" value="1"/>
</dbReference>
<dbReference type="FunFam" id="3.30.300.30:FF:000010">
    <property type="entry name" value="Enterobactin synthetase component F"/>
    <property type="match status" value="3"/>
</dbReference>
<dbReference type="EMBL" id="BIFT01000001">
    <property type="protein sequence ID" value="GCE28513.1"/>
    <property type="molecule type" value="Genomic_DNA"/>
</dbReference>
<sequence length="4772" mass="536141">MVMKKSQQQSDSLIARKQALFEARLKERGLKGERQSTISLRQKGDSIPLSFAQQRLWFLHQLEPDSSVYNIPQMMQLQGELDVHLLEKSLTTVIGRHESLRTTFPMQDNQPVQQIAPDPTIQFPLVDLTRLQALDHEAEALKIAQQEFQQPFDLAAGPLLRVMVVRSTQREHYLFITMHHIISDAWSGDLLIQELVQLYVAYREERPAQLPALPVQYADFAIWQREWLQGPLLDQQLQYWRRKLHNVQPLDLPFDHPRSSMPTFEGRQHHITLSIALQDRLKALAQREDVTLFMLLLAAFQMLLAYYSGQTDISVGTPISQRKQAELESLIGFFVNTVVIRSDLADNPTFLALLKQVREVALEAYTHQDVPFEKMVEAIHPERGLSNSPLFQCMFVLQHAQAIPELDTGIQMHPLPLESTTAKFDLVLIVTESAQGLRCTFEYSTSLFEASTIQRMFGHWQNLLETILHTPYIRLQELNLLTTGELQQQLVSWNATQSEYPVANGLHHLFEAQARRIPDAAALTFEDSILTYAALDQQANRLAHILRAYGVGPDQAVGICLERTLAMPMALLAILKAGGAYLPLDPTYPQERLQIMLADAQPPVVITQQSLREHCPQHPHCQLLVLEEIYTQQTRFPTTPPEVAFNPEQLLYIIYTSGSTGIPKGISMPHRPLVNLMHWQQAHSFAHQGSRTLQFTTLSFDAACQEIFATWSTGGILTITSHEVRINPQVLLQTLREAAIERLFVPFVALQQLAQVAQSERQLPDHLQEVITAGEQLQVSGAVELFFSALADCTLINQYGPAECHVVTSFTLDHDVSSWSALPSIGTPVSNTQMYILNPALQPVPVGVAGEVYIGGKHVARGYLARPGQSAERFIPDPFSREPGARLYKTGDLARYQSTGLIDFIGRADTQVKIRGYRIELFEIEEALRSHPSIHEAIVSVLEVDPSDKRLVAYVLPAAAEQMPAAQELRQYLQERLPDYMVPAFFSQLDALPLTPSGKIDRRSLPELNIAQLLEEQEDAGTPRTPIEELIATVWCEVLGRQTIGIHENFFAIGGHSLLATQVMSRLQRLVRPALPLRLFFETATIEKLARAIEQLMREEQENERPSLSPAARRPQIPLSFAQQRLWFIEQLEPGSVHYHLPTALLLEGMLEIAMLERALRTVISRHESLRTVFHASAGHAFQFIQAADPTLIIPVIDLSKLGDEASGNIAHGLAKEEARQPFDLVQGPLMRVKLLRLSIDRHVLLLTIHHIVADGWSMQILIHEISQLYNALNKDEPSPLTELPIQYADFAIWQQSWLQGDLLTRELHYWRQNLAGVSTLNLPTDYARPALQTFHGARLYAYLTSDLTSSLKKLSQREGVTLFMLLLAAFQVLLARYSGQDDIAVGTPIAGRTHTELEQLIGFFVNTLVMRSDLAGASDFRQLLARVRETTLQAYAHQDVPFEKLVEALQPERDLSRSPLFQAMFALHNIPAANATIDGLEVSYFKQEATIARYDLTLEIMDTPPGLVCAFEYNSDLFAAETIAGMLEHWQILLEGIVARPSSPLSALPLLTPRELQLLLHTWNDSAVPSSSQLSLPQAFSLQAAHYPDRVALSFQDQLLTFSELDHRADLLASFLQRHGIGPEHCIPLCLQRSPDLLLALLAVLKTGAAYLPLDPSYPAQRLRTILDEVRPLLLLTQQDLLPLVGDHASLPLCLDQLWPRLLDPQADLLPLTSTVAFHPDQLAYVIYTSGSTGRPKGVMVTQHNLLNFLAAMLPRLQLQEQDRWLAITSISFDIAALEIFLPLLCGTQISLAPRHFSSDGAALARHLDEEAITIMQATPTTWQLLLTAGWRPHADLQVLCGGEAFPPALASQLHPARTLWNLYGPTETTIWSAAARLAALERTSPVPLGAPLDNTTLYVLDRVGQLVPPGVPGELFIGGQGVARGYFRQAGLTAERFLPDPFSATPGERLYRTGDVVRYRANGRLEYLGRGDQQIKLRGLRIEIGEIEAALVQHPTVREAVVSLWRVSEADQRLVAYVIAQPNSTIATQQLRDHLRQMLPNYMVPAYILVMEQFPLTPNGKIDRLGLPTPEEQQSEVLSGRARPLSPIEEVIAGFYHELLALKQPEPQSHFFAAGGHSLLATQLQARIRAIAGVEVPLRAIFERPTIEGIARAIQDKLREQPTPSQPSLCEVARTQPLPLSFAQQRLWFLDQLEPASTAYTMPATLRLSGPLHARAFEHSIKQIVQRHEILRTTFQTRDTIPVQVIGDADDYHLPIVDLRGLLEETREAEIHRLAIQETETGFDLSTGPLLRTTLLRAGVDEHIFLLTTHHIIADAWSTNIFMRELSYYYHVDLTQQPTTLPELPIQYADYAAWQHNWFGSEQLQTQLGYWKEQLRNIEPLNLPTDHSRPAIQTFHGSHQHITIAPPLLQALQTLSQQENATLFMTLVTAFQILLARYSGQSDISVGTDIANRTQLELEGLIGFFANTLVLRTNLTDNPTFTQALVRVRHNALQAYANQDIPFERIVEELQPERDLSRPPLFQVLVSSQPATLPTEETTTLEGVRIQTIPLLHHSAKFDLTFSWEETATGLHCDLEYNTDLFEFASIARLLEHWRTLLEQVVSQPESRIQSLPLLSERERNSMLNEWNSTQADYPLQAPFHRLFEQQASQTPDRIAVVYQQEYVTYAELNRRAQQLARQLLQRGIQPEQLVGLYLERSVEMLIGMLAIFKAGAAYVPLDPAYPQQRIATIVEDAEPAIILTTSTLRPTMPGTINAICLDENDRDESDDPPISQQQSAHQLAYTIYTSGSTGRPKGAMVTHQGMLNHLFAKIKDLRLTENDFIAQTASHCFDISVWQFCASLMLGGQVDIIPNQVMLEPQHLLQEIRARQISILEVVPSFLSLLLDEVEQLEEDRLAGKSLRWLIVTGEAVSPALTRRWLQRYPDIPLLNAYGPTECSDDVTHARITEPPAAQEVRVPLGYPIVNTRIYILDSRFAPVPISVSGRIYVGGKGVGRGYLRRPEQTAAVFLPDPFGQEAGARLYDTGDLGRYRADGSIEFLGRVDEQVKVRGYRIELGEIEAVLQQHPAVHSARVIDREVRAGDKRLVAYIIAEEDMNGSLDIAELKRHLRNRLPEYMVPLHFVALSSLPLLPNGKVDRSALPSPEENATDAEQVQRGLTPIEEMVSGIYAQVLGLESVGGDDNFFALGGYSLLATQIISRIRPAIQREIPLSALFEHPGVSDLAGYIERSLQQTARKDMPALVAVSREEPLPLSFAQKRLWFLDQLEPDSTAYILAHAVQLRGPLNVEALQWSLNELVRRHESLRTSIQGTPEEPLQHIQPASGCPLPVCDLSGLPQEERQETIETLLRAEIQQKFVLSAGPLLRVRLLRIGRETHILLISMHHIISDGWSMSIFVSEFTSIYNSYVHGEAHALPALPLQYADFATWQQKWLRDGTLDEQLAYWLKQLEAMEPLDFPTDHPRPLVQTFRGAHLEQLLEPALRQQLQQLSQREGVTLFMTLIAAFQVLLARYSGQEDITIGTPIANRTQTQVEGIIGFFVNNLVLRTSLAGNPTFRQLLQRTREVALGAYTHQDVPFEKLVDALQLRRDLSRSPIFQVMFALQDMPTRADSLDGLEAETISFESAISKFDFTLFVTNTDQGLHCALEYNIDLFELETMRRLLKQWHYLLEGICHSAEQHINDLSLLTPAERLLLLETWPAATRKPQIEQGVQALVAAVVAQYPERIALVAHDEQITYRELDRRASQVAWRLQNLGVGPDSIVAVCSNRSLEMVIGLLGIIKANGAYLPLDPEYPPERKIFMLEDAQRPVLLADQQERKLLQAHSRATLLLDHSWTEFSTQPTTTVPIQTTIRNLAYVIYTSGSTGRPKGVAIEHRGLANLIAWHRQAFAIREEDRATHLAGSGFDAAVWELWPYLASGSCICLVDDETRPSPAQLQHYLQQQNITISFIPTPLLEHMLNEVWPTHMSLRTILTGGDRLRSYPTPDMPFKLINNYGPTENSVVTTSGSVAAIGTSERVPDLGRAITNCTTYVLDQHLRPVPLGAIGELYIGGASVARGYSGQPALTAERFLPDPFSTESGSRLYRSGDLVRYRADGRLDFIGRGDFQIKIRGFRIEMGEVEAVLARNPEIRACVVVLHEKEQRKYLVAYVVPATPTLDIAGVRAHLQQYLPAYMIPTLIMPIEAIPVTTGGKIDRKALPEPMWEIVDQLEADETPVTDVGKTLRSIWSDILHVKEVGLHDNFFHLGGDSILSIQIIARARQQGLQLTLKQLFQYQTIAELSQVVESAPVASVDEGPAHGPVELTPIQHWFFAHHFEHPAHWNQERLLEIPSDITAELLEQAWGRLLEHHDALRASYTHSEQGWRQHIPEGSQDIHSSFAHIQLAALTPAERELAITEQATLAQASLDLERGPLLRILFFDYQQMQHDNHLLIIIHHLVIDGVSWRILLEDLQTICQQIQSGQAIQLPAKSSSLKAWAERLVSYAQAPQLLAECAYWLQHRQPILPLPTDFAVAVAANDYASLRTVTAALTAQETRTLLEDVPPVYHTHIQEILLTALAQTLRHWTGRYRHLIETEGHGREELFSDIDISRTVGWFTSLFPVTLDLTGTTGNKDAITAIKEGYRSIPQHGIGYGILRYLSQDENTRQLQQQPQAELLFNYLGQFGTRNAEAEQPSTMTSLATGALNHPQERRTHLLEINAQINDDTFTIAWEYSANTYQKTTIEELANTYIEALRALITHCQSPEAGGYTPSDFQEVQLTSEQLEQIFEEIDLGE</sequence>
<dbReference type="CDD" id="cd05930">
    <property type="entry name" value="A_NRPS"/>
    <property type="match status" value="2"/>
</dbReference>
<dbReference type="Gene3D" id="3.30.559.10">
    <property type="entry name" value="Chloramphenicol acetyltransferase-like domain"/>
    <property type="match status" value="5"/>
</dbReference>
<dbReference type="Proteomes" id="UP000287171">
    <property type="component" value="Unassembled WGS sequence"/>
</dbReference>
<dbReference type="PANTHER" id="PTHR45527:SF1">
    <property type="entry name" value="FATTY ACID SYNTHASE"/>
    <property type="match status" value="1"/>
</dbReference>
<dbReference type="Gene3D" id="2.30.38.10">
    <property type="entry name" value="Luciferase, Domain 3"/>
    <property type="match status" value="4"/>
</dbReference>
<dbReference type="OrthoDB" id="138057at2"/>
<dbReference type="InterPro" id="IPR006162">
    <property type="entry name" value="Ppantetheine_attach_site"/>
</dbReference>
<dbReference type="PROSITE" id="PS00455">
    <property type="entry name" value="AMP_BINDING"/>
    <property type="match status" value="3"/>
</dbReference>
<dbReference type="PANTHER" id="PTHR45527">
    <property type="entry name" value="NONRIBOSOMAL PEPTIDE SYNTHETASE"/>
    <property type="match status" value="1"/>
</dbReference>
<dbReference type="CDD" id="cd19534">
    <property type="entry name" value="E_NRPS"/>
    <property type="match status" value="1"/>
</dbReference>
<keyword evidence="6" id="KW-0045">Antibiotic biosynthesis</keyword>
<dbReference type="Gene3D" id="3.30.300.30">
    <property type="match status" value="4"/>
</dbReference>
<evidence type="ECO:0000256" key="3">
    <source>
        <dbReference type="ARBA" id="ARBA00022450"/>
    </source>
</evidence>
<dbReference type="InterPro" id="IPR025110">
    <property type="entry name" value="AMP-bd_C"/>
</dbReference>
<comment type="caution">
    <text evidence="8">The sequence shown here is derived from an EMBL/GenBank/DDBJ whole genome shotgun (WGS) entry which is preliminary data.</text>
</comment>
<dbReference type="InterPro" id="IPR020845">
    <property type="entry name" value="AMP-binding_CS"/>
</dbReference>
<dbReference type="FunFam" id="2.30.38.10:FF:000001">
    <property type="entry name" value="Non-ribosomal peptide synthetase PvdI"/>
    <property type="match status" value="3"/>
</dbReference>
<feature type="domain" description="Carrier" evidence="7">
    <location>
        <begin position="3156"/>
        <end position="3231"/>
    </location>
</feature>
<evidence type="ECO:0000259" key="7">
    <source>
        <dbReference type="PROSITE" id="PS50075"/>
    </source>
</evidence>
<dbReference type="GO" id="GO:0005829">
    <property type="term" value="C:cytosol"/>
    <property type="evidence" value="ECO:0007669"/>
    <property type="project" value="TreeGrafter"/>
</dbReference>
<dbReference type="InterPro" id="IPR023213">
    <property type="entry name" value="CAT-like_dom_sf"/>
</dbReference>
<evidence type="ECO:0000313" key="9">
    <source>
        <dbReference type="Proteomes" id="UP000287171"/>
    </source>
</evidence>
<name>A0A402BAT4_9CHLR</name>
<feature type="domain" description="Carrier" evidence="7">
    <location>
        <begin position="1022"/>
        <end position="1097"/>
    </location>
</feature>
<dbReference type="Pfam" id="PF00550">
    <property type="entry name" value="PP-binding"/>
    <property type="match status" value="4"/>
</dbReference>
<dbReference type="NCBIfam" id="TIGR01733">
    <property type="entry name" value="AA-adenyl-dom"/>
    <property type="match status" value="4"/>
</dbReference>
<dbReference type="GO" id="GO:0009239">
    <property type="term" value="P:enterobactin biosynthetic process"/>
    <property type="evidence" value="ECO:0007669"/>
    <property type="project" value="TreeGrafter"/>
</dbReference>
<evidence type="ECO:0000256" key="6">
    <source>
        <dbReference type="ARBA" id="ARBA00023194"/>
    </source>
</evidence>
<dbReference type="CDD" id="cd12116">
    <property type="entry name" value="A_NRPS_Ta1_like"/>
    <property type="match status" value="1"/>
</dbReference>
<organism evidence="8 9">
    <name type="scientific">Dictyobacter alpinus</name>
    <dbReference type="NCBI Taxonomy" id="2014873"/>
    <lineage>
        <taxon>Bacteria</taxon>
        <taxon>Bacillati</taxon>
        <taxon>Chloroflexota</taxon>
        <taxon>Ktedonobacteria</taxon>
        <taxon>Ktedonobacterales</taxon>
        <taxon>Dictyobacteraceae</taxon>
        <taxon>Dictyobacter</taxon>
    </lineage>
</organism>
<dbReference type="InterPro" id="IPR001242">
    <property type="entry name" value="Condensation_dom"/>
</dbReference>
<dbReference type="InterPro" id="IPR010071">
    <property type="entry name" value="AA_adenyl_dom"/>
</dbReference>
<keyword evidence="3" id="KW-0596">Phosphopantetheine</keyword>
<evidence type="ECO:0000256" key="4">
    <source>
        <dbReference type="ARBA" id="ARBA00022553"/>
    </source>
</evidence>
<evidence type="ECO:0000313" key="8">
    <source>
        <dbReference type="EMBL" id="GCE28513.1"/>
    </source>
</evidence>
<dbReference type="SUPFAM" id="SSF47336">
    <property type="entry name" value="ACP-like"/>
    <property type="match status" value="4"/>
</dbReference>
<dbReference type="Gene3D" id="3.30.559.30">
    <property type="entry name" value="Nonribosomal peptide synthetase, condensation domain"/>
    <property type="match status" value="5"/>
</dbReference>
<keyword evidence="5" id="KW-0677">Repeat</keyword>
<dbReference type="NCBIfam" id="TIGR01720">
    <property type="entry name" value="NRPS-para261"/>
    <property type="match status" value="1"/>
</dbReference>
<dbReference type="PROSITE" id="PS00012">
    <property type="entry name" value="PHOSPHOPANTETHEINE"/>
    <property type="match status" value="1"/>
</dbReference>
<dbReference type="Pfam" id="PF13193">
    <property type="entry name" value="AMP-binding_C"/>
    <property type="match status" value="4"/>
</dbReference>
<dbReference type="FunFam" id="3.30.559.10:FF:000012">
    <property type="entry name" value="Non-ribosomal peptide synthetase"/>
    <property type="match status" value="4"/>
</dbReference>
<dbReference type="GO" id="GO:0031177">
    <property type="term" value="F:phosphopantetheine binding"/>
    <property type="evidence" value="ECO:0007669"/>
    <property type="project" value="InterPro"/>
</dbReference>
<dbReference type="InterPro" id="IPR020806">
    <property type="entry name" value="PKS_PP-bd"/>
</dbReference>
<dbReference type="NCBIfam" id="NF004282">
    <property type="entry name" value="PRK05691.1"/>
    <property type="match status" value="5"/>
</dbReference>
<protein>
    <recommendedName>
        <fullName evidence="7">Carrier domain-containing protein</fullName>
    </recommendedName>
</protein>
<comment type="cofactor">
    <cofactor evidence="1">
        <name>pantetheine 4'-phosphate</name>
        <dbReference type="ChEBI" id="CHEBI:47942"/>
    </cofactor>
</comment>
<dbReference type="NCBIfam" id="NF003417">
    <property type="entry name" value="PRK04813.1"/>
    <property type="match status" value="4"/>
</dbReference>
<dbReference type="FunFam" id="3.30.559.30:FF:000001">
    <property type="entry name" value="Non-ribosomal peptide synthetase"/>
    <property type="match status" value="2"/>
</dbReference>
<dbReference type="InterPro" id="IPR045851">
    <property type="entry name" value="AMP-bd_C_sf"/>
</dbReference>
<evidence type="ECO:0000256" key="5">
    <source>
        <dbReference type="ARBA" id="ARBA00022737"/>
    </source>
</evidence>
<dbReference type="SUPFAM" id="SSF56801">
    <property type="entry name" value="Acetyl-CoA synthetase-like"/>
    <property type="match status" value="4"/>
</dbReference>
<comment type="similarity">
    <text evidence="2">Belongs to the ATP-dependent AMP-binding enzyme family.</text>
</comment>
<dbReference type="FunFam" id="1.10.1200.10:FF:000005">
    <property type="entry name" value="Nonribosomal peptide synthetase 1"/>
    <property type="match status" value="1"/>
</dbReference>
<dbReference type="InterPro" id="IPR010060">
    <property type="entry name" value="NRPS_synth"/>
</dbReference>
<dbReference type="InterPro" id="IPR036736">
    <property type="entry name" value="ACP-like_sf"/>
</dbReference>